<dbReference type="GO" id="GO:0006273">
    <property type="term" value="P:lagging strand elongation"/>
    <property type="evidence" value="ECO:0007669"/>
    <property type="project" value="TreeGrafter"/>
</dbReference>
<dbReference type="Gene3D" id="1.10.287.690">
    <property type="entry name" value="Helix hairpin bin"/>
    <property type="match status" value="1"/>
</dbReference>
<dbReference type="InterPro" id="IPR012337">
    <property type="entry name" value="RNaseH-like_sf"/>
</dbReference>
<comment type="catalytic activity">
    <reaction evidence="12">
        <text>DNA(n) + a 2'-deoxyribonucleoside 5'-triphosphate = DNA(n+1) + diphosphate</text>
        <dbReference type="Rhea" id="RHEA:22508"/>
        <dbReference type="Rhea" id="RHEA-COMP:17339"/>
        <dbReference type="Rhea" id="RHEA-COMP:17340"/>
        <dbReference type="ChEBI" id="CHEBI:33019"/>
        <dbReference type="ChEBI" id="CHEBI:61560"/>
        <dbReference type="ChEBI" id="CHEBI:173112"/>
        <dbReference type="EC" id="2.7.7.7"/>
    </reaction>
</comment>
<evidence type="ECO:0000259" key="17">
    <source>
        <dbReference type="Pfam" id="PF12254"/>
    </source>
</evidence>
<keyword evidence="8" id="KW-0862">Zinc</keyword>
<dbReference type="SUPFAM" id="SSF90234">
    <property type="entry name" value="Zinc finger domain of DNA polymerase-alpha"/>
    <property type="match status" value="1"/>
</dbReference>
<dbReference type="Pfam" id="PF03104">
    <property type="entry name" value="DNA_pol_B_exo1"/>
    <property type="match status" value="1"/>
</dbReference>
<evidence type="ECO:0000256" key="4">
    <source>
        <dbReference type="ARBA" id="ARBA00022695"/>
    </source>
</evidence>
<dbReference type="Gene3D" id="3.30.70.2820">
    <property type="match status" value="1"/>
</dbReference>
<dbReference type="PANTHER" id="PTHR45861:SF1">
    <property type="entry name" value="DNA POLYMERASE ALPHA CATALYTIC SUBUNIT"/>
    <property type="match status" value="1"/>
</dbReference>
<evidence type="ECO:0000256" key="11">
    <source>
        <dbReference type="ARBA" id="ARBA00023242"/>
    </source>
</evidence>
<evidence type="ECO:0000256" key="8">
    <source>
        <dbReference type="ARBA" id="ARBA00022833"/>
    </source>
</evidence>
<evidence type="ECO:0000259" key="16">
    <source>
        <dbReference type="Pfam" id="PF08996"/>
    </source>
</evidence>
<dbReference type="GO" id="GO:0000166">
    <property type="term" value="F:nucleotide binding"/>
    <property type="evidence" value="ECO:0007669"/>
    <property type="project" value="InterPro"/>
</dbReference>
<feature type="domain" description="Zinc finger DNA-directed DNA polymerase family B alpha" evidence="16">
    <location>
        <begin position="1285"/>
        <end position="1392"/>
    </location>
</feature>
<accession>A0A8K0JT38</accession>
<dbReference type="Pfam" id="PF08996">
    <property type="entry name" value="zf-DNA_Pol"/>
    <property type="match status" value="1"/>
</dbReference>
<dbReference type="GO" id="GO:0005658">
    <property type="term" value="C:alpha DNA polymerase:primase complex"/>
    <property type="evidence" value="ECO:0007669"/>
    <property type="project" value="TreeGrafter"/>
</dbReference>
<proteinExistence type="inferred from homology"/>
<evidence type="ECO:0000256" key="6">
    <source>
        <dbReference type="ARBA" id="ARBA00022723"/>
    </source>
</evidence>
<feature type="compositionally biased region" description="Low complexity" evidence="13">
    <location>
        <begin position="226"/>
        <end position="238"/>
    </location>
</feature>
<dbReference type="InterPro" id="IPR023211">
    <property type="entry name" value="DNA_pol_palm_dom_sf"/>
</dbReference>
<reference evidence="18" key="1">
    <citation type="submission" date="2013-04" db="EMBL/GenBank/DDBJ databases">
        <authorList>
            <person name="Qu J."/>
            <person name="Murali S.C."/>
            <person name="Bandaranaike D."/>
            <person name="Bellair M."/>
            <person name="Blankenburg K."/>
            <person name="Chao H."/>
            <person name="Dinh H."/>
            <person name="Doddapaneni H."/>
            <person name="Downs B."/>
            <person name="Dugan-Rocha S."/>
            <person name="Elkadiri S."/>
            <person name="Gnanaolivu R.D."/>
            <person name="Hernandez B."/>
            <person name="Javaid M."/>
            <person name="Jayaseelan J.C."/>
            <person name="Lee S."/>
            <person name="Li M."/>
            <person name="Ming W."/>
            <person name="Munidasa M."/>
            <person name="Muniz J."/>
            <person name="Nguyen L."/>
            <person name="Ongeri F."/>
            <person name="Osuji N."/>
            <person name="Pu L.-L."/>
            <person name="Puazo M."/>
            <person name="Qu C."/>
            <person name="Quiroz J."/>
            <person name="Raj R."/>
            <person name="Weissenberger G."/>
            <person name="Xin Y."/>
            <person name="Zou X."/>
            <person name="Han Y."/>
            <person name="Richards S."/>
            <person name="Worley K."/>
            <person name="Muzny D."/>
            <person name="Gibbs R."/>
        </authorList>
    </citation>
    <scope>NUCLEOTIDE SEQUENCE</scope>
    <source>
        <strain evidence="18">Sampled in the wild</strain>
    </source>
</reference>
<dbReference type="InterPro" id="IPR038256">
    <property type="entry name" value="Pol_alpha_znc_sf"/>
</dbReference>
<keyword evidence="5 12" id="KW-0235">DNA replication</keyword>
<dbReference type="InterPro" id="IPR043502">
    <property type="entry name" value="DNA/RNA_pol_sf"/>
</dbReference>
<dbReference type="EC" id="2.7.7.7" evidence="12"/>
<dbReference type="NCBIfam" id="TIGR00592">
    <property type="entry name" value="pol2"/>
    <property type="match status" value="1"/>
</dbReference>
<keyword evidence="4 12" id="KW-0548">Nucleotidyltransferase</keyword>
<comment type="similarity">
    <text evidence="2 12">Belongs to the DNA polymerase type-B family.</text>
</comment>
<dbReference type="PANTHER" id="PTHR45861">
    <property type="entry name" value="DNA POLYMERASE ALPHA CATALYTIC SUBUNIT"/>
    <property type="match status" value="1"/>
</dbReference>
<dbReference type="GO" id="GO:0008270">
    <property type="term" value="F:zinc ion binding"/>
    <property type="evidence" value="ECO:0007669"/>
    <property type="project" value="UniProtKB-KW"/>
</dbReference>
<evidence type="ECO:0000256" key="13">
    <source>
        <dbReference type="SAM" id="MobiDB-lite"/>
    </source>
</evidence>
<dbReference type="InterPro" id="IPR006133">
    <property type="entry name" value="DNA-dir_DNA_pol_B_exonuc"/>
</dbReference>
<sequence length="1395" mass="156481">MADDTGPVGGRSKRQKLDKYGRSAAFEKLRNLKGTKHKYEDKDIENVYEEVDEREYSKRVLERQDDDWIEDDGILAENLHFIKLRWFHTYLRIFCKRYIVFTDGAGYVEDGREIFDDDMDDEAISQASKKTPKGRTKKNEKFSKESAAEVGKSNNIRSMFMNIPTKKKKEVVKLDEDKILGDLMQELNSSPLTVKPSPILRPPIRQTTSYETSNFSRMSSDRLYTSRSSPSDISSRISSHSDKHNSGPAVKRKLEDENSYPTESQNIEEIESQPVKATQDVIEDIEDSLDDEDFAMISQVEENEKSLGNNDQVALKNANGSKNVEVMMEEEVITAEVKKHDNFARNVFEDSSSMRESPDSEEQTVDAPTVKLEEGTLPLEKSCDGKVEEVLRFFWLDAMEGPPGTVYMFGKVRCGQQFVYLLPREEEVNTKTGQSTGKKISIMDVYKEFNDEVATDHRIFEFKSKKYAFDLPGVPLSCEYLEVRYPASHGALPRDFSGRTISRVFGTETSFLELLLLERRIKGPCWIEVHRAEAAKSRLSWCVVEAVAENVDAIVPISRDAIDGPLGAAPLLSVLSLSLRTAPNQRTGSTEVVLILGILKKDFRCDAATPTDGKKQKDESFCIIARPDRVPWPIDCDAYLRSSGRKPPIRVDSERALLSVFLGKMNALDPDVVVGHGISDFEVDVLTQRIATLGVSQPSRIGRLRRGNDPRHGKGHKPHPRDRFPLAGRLMCDTKLSAKELIKARSYELRPLCRKVLHGCEEDSSEEQVITDKDEVINAFSSGDNLAKLVSRSVLDACQVLRLLEAFDALPLAMQITNIAGNIMSRTLAGGRSERNEFLLLHAFTERGYIVPDKTFGKARGKDGEEGGKNASYAGGLVLDPKVGLYDTLILLMDFNSLYPSIIQEYNICFTTLSRDSLKMAVEDNFSEKTVLPNVETEPGVLPSEIRKLVESRRAVKKLMASPSITSAQYKQYDVRQMALKLTANSMYGCLGFGGSRFQARELAALITAKGREILSRTRDHVQVKMAMNVVYGDTDSVMIDTGNKGDYDAAIKIGSKIKAEVNKMYRQVELDVDGVFERMLLLKKKKYAALTLEKKGNQFVRNQELKGLDIVRRDWSRISVDAGKYVVSQLLGVDDLSAALDDRLEKITSFLETLKVELESGKVPLKKLIISKQLTKTPESYSDGKSLPHVQVALRYNAQAGNRPLMRGDTVPYVVCDDGTTNSAAKRAYHPDEIAKGQSFGENPIPLKVDVHYYLAQQIHPVVSRLCEPIEGMDANRIAVSLGKFSFVCMDEKCRQVNELDGPLRVKDSSVSYALESCINPECSISPLEYIPSICNSLTIKIRKHFEQYYSGYLICEDPGCPKKVRRVPAAFRGHYPICCGCFSGCMMRELKAC</sequence>
<name>A0A8K0JT38_LADFU</name>
<dbReference type="InterPro" id="IPR015088">
    <property type="entry name" value="Znf_DNA-dir_DNA_pol_B_alpha"/>
</dbReference>
<dbReference type="PRINTS" id="PR00106">
    <property type="entry name" value="DNAPOLB"/>
</dbReference>
<dbReference type="FunFam" id="1.10.287.690:FF:000003">
    <property type="entry name" value="DNA polymerase"/>
    <property type="match status" value="1"/>
</dbReference>
<dbReference type="SMART" id="SM00486">
    <property type="entry name" value="POLBc"/>
    <property type="match status" value="1"/>
</dbReference>
<dbReference type="Gene3D" id="3.30.420.10">
    <property type="entry name" value="Ribonuclease H-like superfamily/Ribonuclease H"/>
    <property type="match status" value="1"/>
</dbReference>
<dbReference type="InterPro" id="IPR006172">
    <property type="entry name" value="DNA-dir_DNA_pol_B"/>
</dbReference>
<dbReference type="Proteomes" id="UP000792457">
    <property type="component" value="Unassembled WGS sequence"/>
</dbReference>
<dbReference type="SUPFAM" id="SSF53098">
    <property type="entry name" value="Ribonuclease H-like"/>
    <property type="match status" value="1"/>
</dbReference>
<dbReference type="InterPro" id="IPR045846">
    <property type="entry name" value="POLBc_alpha"/>
</dbReference>
<evidence type="ECO:0000256" key="12">
    <source>
        <dbReference type="RuleBase" id="RU000442"/>
    </source>
</evidence>
<dbReference type="Gene3D" id="6.10.10.100">
    <property type="match status" value="1"/>
</dbReference>
<dbReference type="Pfam" id="PF12254">
    <property type="entry name" value="DNA_pol_alpha_N"/>
    <property type="match status" value="1"/>
</dbReference>
<evidence type="ECO:0000256" key="9">
    <source>
        <dbReference type="ARBA" id="ARBA00022932"/>
    </source>
</evidence>
<reference evidence="18" key="2">
    <citation type="submission" date="2017-10" db="EMBL/GenBank/DDBJ databases">
        <title>Ladona fulva Genome sequencing and assembly.</title>
        <authorList>
            <person name="Murali S."/>
            <person name="Richards S."/>
            <person name="Bandaranaike D."/>
            <person name="Bellair M."/>
            <person name="Blankenburg K."/>
            <person name="Chao H."/>
            <person name="Dinh H."/>
            <person name="Doddapaneni H."/>
            <person name="Dugan-Rocha S."/>
            <person name="Elkadiri S."/>
            <person name="Gnanaolivu R."/>
            <person name="Hernandez B."/>
            <person name="Skinner E."/>
            <person name="Javaid M."/>
            <person name="Lee S."/>
            <person name="Li M."/>
            <person name="Ming W."/>
            <person name="Munidasa M."/>
            <person name="Muniz J."/>
            <person name="Nguyen L."/>
            <person name="Hughes D."/>
            <person name="Osuji N."/>
            <person name="Pu L.-L."/>
            <person name="Puazo M."/>
            <person name="Qu C."/>
            <person name="Quiroz J."/>
            <person name="Raj R."/>
            <person name="Weissenberger G."/>
            <person name="Xin Y."/>
            <person name="Zou X."/>
            <person name="Han Y."/>
            <person name="Worley K."/>
            <person name="Muzny D."/>
            <person name="Gibbs R."/>
        </authorList>
    </citation>
    <scope>NUCLEOTIDE SEQUENCE</scope>
    <source>
        <strain evidence="18">Sampled in the wild</strain>
    </source>
</reference>
<evidence type="ECO:0000256" key="7">
    <source>
        <dbReference type="ARBA" id="ARBA00022771"/>
    </source>
</evidence>
<keyword evidence="11" id="KW-0539">Nucleus</keyword>
<organism evidence="18 19">
    <name type="scientific">Ladona fulva</name>
    <name type="common">Scarce chaser dragonfly</name>
    <name type="synonym">Libellula fulva</name>
    <dbReference type="NCBI Taxonomy" id="123851"/>
    <lineage>
        <taxon>Eukaryota</taxon>
        <taxon>Metazoa</taxon>
        <taxon>Ecdysozoa</taxon>
        <taxon>Arthropoda</taxon>
        <taxon>Hexapoda</taxon>
        <taxon>Insecta</taxon>
        <taxon>Pterygota</taxon>
        <taxon>Palaeoptera</taxon>
        <taxon>Odonata</taxon>
        <taxon>Epiprocta</taxon>
        <taxon>Anisoptera</taxon>
        <taxon>Libelluloidea</taxon>
        <taxon>Libellulidae</taxon>
        <taxon>Ladona</taxon>
    </lineage>
</organism>
<dbReference type="EMBL" id="KZ308118">
    <property type="protein sequence ID" value="KAG8221963.1"/>
    <property type="molecule type" value="Genomic_DNA"/>
</dbReference>
<dbReference type="GO" id="GO:0003887">
    <property type="term" value="F:DNA-directed DNA polymerase activity"/>
    <property type="evidence" value="ECO:0007669"/>
    <property type="project" value="UniProtKB-KW"/>
</dbReference>
<keyword evidence="9 12" id="KW-0239">DNA-directed DNA polymerase</keyword>
<feature type="domain" description="DNA-directed DNA polymerase family B multifunctional" evidence="14">
    <location>
        <begin position="823"/>
        <end position="1271"/>
    </location>
</feature>
<dbReference type="PROSITE" id="PS00116">
    <property type="entry name" value="DNA_POLYMERASE_B"/>
    <property type="match status" value="1"/>
</dbReference>
<dbReference type="CDD" id="cd05532">
    <property type="entry name" value="POLBc_alpha"/>
    <property type="match status" value="1"/>
</dbReference>
<dbReference type="OrthoDB" id="6755010at2759"/>
<evidence type="ECO:0000313" key="18">
    <source>
        <dbReference type="EMBL" id="KAG8221963.1"/>
    </source>
</evidence>
<dbReference type="Gene3D" id="2.40.50.730">
    <property type="match status" value="1"/>
</dbReference>
<feature type="region of interest" description="Disordered" evidence="13">
    <location>
        <begin position="194"/>
        <end position="276"/>
    </location>
</feature>
<feature type="domain" description="DNA polymerase alpha catalytic subunit N-terminal" evidence="17">
    <location>
        <begin position="27"/>
        <end position="73"/>
    </location>
</feature>
<dbReference type="InterPro" id="IPR017964">
    <property type="entry name" value="DNA-dir_DNA_pol_B_CS"/>
</dbReference>
<keyword evidence="7" id="KW-0863">Zinc-finger</keyword>
<comment type="subcellular location">
    <subcellularLocation>
        <location evidence="1">Nucleus</location>
    </subcellularLocation>
</comment>
<feature type="domain" description="DNA-directed DNA polymerase family B exonuclease" evidence="15">
    <location>
        <begin position="503"/>
        <end position="749"/>
    </location>
</feature>
<dbReference type="InterPro" id="IPR036397">
    <property type="entry name" value="RNaseH_sf"/>
</dbReference>
<dbReference type="GO" id="GO:0006272">
    <property type="term" value="P:leading strand elongation"/>
    <property type="evidence" value="ECO:0007669"/>
    <property type="project" value="TreeGrafter"/>
</dbReference>
<dbReference type="InterPro" id="IPR024647">
    <property type="entry name" value="DNA_pol_a_cat_su_N"/>
</dbReference>
<dbReference type="FunFam" id="3.30.70.2820:FF:000001">
    <property type="entry name" value="DNA polymerase"/>
    <property type="match status" value="1"/>
</dbReference>
<evidence type="ECO:0000256" key="3">
    <source>
        <dbReference type="ARBA" id="ARBA00022679"/>
    </source>
</evidence>
<evidence type="ECO:0000259" key="15">
    <source>
        <dbReference type="Pfam" id="PF03104"/>
    </source>
</evidence>
<dbReference type="GO" id="GO:0003697">
    <property type="term" value="F:single-stranded DNA binding"/>
    <property type="evidence" value="ECO:0007669"/>
    <property type="project" value="TreeGrafter"/>
</dbReference>
<dbReference type="SUPFAM" id="SSF56672">
    <property type="entry name" value="DNA/RNA polymerases"/>
    <property type="match status" value="1"/>
</dbReference>
<feature type="compositionally biased region" description="Polar residues" evidence="13">
    <location>
        <begin position="205"/>
        <end position="225"/>
    </location>
</feature>
<dbReference type="GO" id="GO:0003682">
    <property type="term" value="F:chromatin binding"/>
    <property type="evidence" value="ECO:0007669"/>
    <property type="project" value="TreeGrafter"/>
</dbReference>
<evidence type="ECO:0000256" key="2">
    <source>
        <dbReference type="ARBA" id="ARBA00005755"/>
    </source>
</evidence>
<evidence type="ECO:0000256" key="5">
    <source>
        <dbReference type="ARBA" id="ARBA00022705"/>
    </source>
</evidence>
<evidence type="ECO:0000313" key="19">
    <source>
        <dbReference type="Proteomes" id="UP000792457"/>
    </source>
</evidence>
<evidence type="ECO:0000259" key="14">
    <source>
        <dbReference type="Pfam" id="PF00136"/>
    </source>
</evidence>
<evidence type="ECO:0000256" key="1">
    <source>
        <dbReference type="ARBA" id="ARBA00004123"/>
    </source>
</evidence>
<keyword evidence="3 12" id="KW-0808">Transferase</keyword>
<dbReference type="GO" id="GO:0003688">
    <property type="term" value="F:DNA replication origin binding"/>
    <property type="evidence" value="ECO:0007669"/>
    <property type="project" value="TreeGrafter"/>
</dbReference>
<dbReference type="Gene3D" id="1.10.3200.20">
    <property type="entry name" value="DNA Polymerase alpha, zinc finger"/>
    <property type="match status" value="1"/>
</dbReference>
<evidence type="ECO:0000256" key="10">
    <source>
        <dbReference type="ARBA" id="ARBA00023125"/>
    </source>
</evidence>
<feature type="region of interest" description="Disordered" evidence="13">
    <location>
        <begin position="125"/>
        <end position="147"/>
    </location>
</feature>
<keyword evidence="6" id="KW-0479">Metal-binding</keyword>
<dbReference type="InterPro" id="IPR006134">
    <property type="entry name" value="DNA-dir_DNA_pol_B_multi_dom"/>
</dbReference>
<dbReference type="Gene3D" id="1.10.132.60">
    <property type="entry name" value="DNA polymerase family B, C-terminal domain"/>
    <property type="match status" value="1"/>
</dbReference>
<gene>
    <name evidence="18" type="ORF">J437_LFUL007804</name>
</gene>
<dbReference type="GO" id="GO:1902975">
    <property type="term" value="P:mitotic DNA replication initiation"/>
    <property type="evidence" value="ECO:0007669"/>
    <property type="project" value="InterPro"/>
</dbReference>
<keyword evidence="19" id="KW-1185">Reference proteome</keyword>
<comment type="caution">
    <text evidence="18">The sequence shown here is derived from an EMBL/GenBank/DDBJ whole genome shotgun (WGS) entry which is preliminary data.</text>
</comment>
<feature type="region of interest" description="Disordered" evidence="13">
    <location>
        <begin position="1"/>
        <end position="20"/>
    </location>
</feature>
<dbReference type="Pfam" id="PF00136">
    <property type="entry name" value="DNA_pol_B"/>
    <property type="match status" value="1"/>
</dbReference>
<dbReference type="CDD" id="cd05776">
    <property type="entry name" value="DNA_polB_alpha_exo"/>
    <property type="match status" value="1"/>
</dbReference>
<feature type="region of interest" description="Disordered" evidence="13">
    <location>
        <begin position="701"/>
        <end position="724"/>
    </location>
</feature>
<feature type="compositionally biased region" description="Basic and acidic residues" evidence="13">
    <location>
        <begin position="137"/>
        <end position="147"/>
    </location>
</feature>
<dbReference type="InterPro" id="IPR042087">
    <property type="entry name" value="DNA_pol_B_thumb"/>
</dbReference>
<dbReference type="Gene3D" id="3.90.1600.10">
    <property type="entry name" value="Palm domain of DNA polymerase"/>
    <property type="match status" value="1"/>
</dbReference>
<keyword evidence="10 12" id="KW-0238">DNA-binding</keyword>
<protein>
    <recommendedName>
        <fullName evidence="12">DNA polymerase</fullName>
        <ecNumber evidence="12">2.7.7.7</ecNumber>
    </recommendedName>
</protein>